<keyword evidence="1" id="KW-0472">Membrane</keyword>
<comment type="caution">
    <text evidence="2">The sequence shown here is derived from an EMBL/GenBank/DDBJ whole genome shotgun (WGS) entry which is preliminary data.</text>
</comment>
<keyword evidence="1" id="KW-0812">Transmembrane</keyword>
<gene>
    <name evidence="2" type="ORF">GCM10009576_099920</name>
</gene>
<dbReference type="Proteomes" id="UP001500033">
    <property type="component" value="Unassembled WGS sequence"/>
</dbReference>
<feature type="transmembrane region" description="Helical" evidence="1">
    <location>
        <begin position="24"/>
        <end position="45"/>
    </location>
</feature>
<evidence type="ECO:0000256" key="1">
    <source>
        <dbReference type="SAM" id="Phobius"/>
    </source>
</evidence>
<sequence>MTSVILEGFPVIGFTFKTVLAKELGVIIIVALFVIYIMISSHYAVWDTCLVQHPHGTVCNIPLLKIVMDINKVA</sequence>
<evidence type="ECO:0000313" key="2">
    <source>
        <dbReference type="EMBL" id="GAA1082534.1"/>
    </source>
</evidence>
<proteinExistence type="predicted"/>
<protein>
    <submittedName>
        <fullName evidence="2">Uncharacterized protein</fullName>
    </submittedName>
</protein>
<name>A0ABN1TGM9_9ACTN</name>
<organism evidence="2 3">
    <name type="scientific">Streptomyces rhizosphaericus</name>
    <dbReference type="NCBI Taxonomy" id="114699"/>
    <lineage>
        <taxon>Bacteria</taxon>
        <taxon>Bacillati</taxon>
        <taxon>Actinomycetota</taxon>
        <taxon>Actinomycetes</taxon>
        <taxon>Kitasatosporales</taxon>
        <taxon>Streptomycetaceae</taxon>
        <taxon>Streptomyces</taxon>
        <taxon>Streptomyces violaceusniger group</taxon>
    </lineage>
</organism>
<keyword evidence="3" id="KW-1185">Reference proteome</keyword>
<dbReference type="EMBL" id="BAAAIE010000853">
    <property type="protein sequence ID" value="GAA1082534.1"/>
    <property type="molecule type" value="Genomic_DNA"/>
</dbReference>
<keyword evidence="1" id="KW-1133">Transmembrane helix</keyword>
<reference evidence="2 3" key="1">
    <citation type="journal article" date="2019" name="Int. J. Syst. Evol. Microbiol.">
        <title>The Global Catalogue of Microorganisms (GCM) 10K type strain sequencing project: providing services to taxonomists for standard genome sequencing and annotation.</title>
        <authorList>
            <consortium name="The Broad Institute Genomics Platform"/>
            <consortium name="The Broad Institute Genome Sequencing Center for Infectious Disease"/>
            <person name="Wu L."/>
            <person name="Ma J."/>
        </authorList>
    </citation>
    <scope>NUCLEOTIDE SEQUENCE [LARGE SCALE GENOMIC DNA]</scope>
    <source>
        <strain evidence="2 3">JCM 11445</strain>
    </source>
</reference>
<evidence type="ECO:0000313" key="3">
    <source>
        <dbReference type="Proteomes" id="UP001500033"/>
    </source>
</evidence>
<accession>A0ABN1TGM9</accession>